<accession>D6Y819</accession>
<protein>
    <submittedName>
        <fullName evidence="7">ABC-type Na+ efflux pump permease component-like protein</fullName>
    </submittedName>
</protein>
<dbReference type="HOGENOM" id="CLU_046841_3_1_11"/>
<evidence type="ECO:0000256" key="2">
    <source>
        <dbReference type="ARBA" id="ARBA00022692"/>
    </source>
</evidence>
<name>D6Y819_THEBD</name>
<sequence>MSRIALVARREIVTRIRTKSYVIGLVLSALMVVAAAAVPRMIGDQTYDVGVVGPVPAAVEGVAFRPYPDEAAARAAVLAGEIDAALINDEKVLAHGELNERLGLILQSAHREAKIAAAGITITPLRVESVGEDAEHTGMRTGVAALLVIVLFFLLIYTAMYVAMGVVEEKGSRIVEILLTSLRPWELLGGKIIGLGVLGLINLGVIVVAGLGAAFAMGTELPPGIGGVVAGAIGWFVLGYLFFATLAAATGSLVSRQEELNSVIAPLTMLMSLTYLVAYAAAFQPGGAFARVLSLIPPFSSMVMPVRMTTGDVPIWEIALSAVLMAAATVGVLLAGARVYERAVIRTGARVKLREVIG</sequence>
<keyword evidence="3 5" id="KW-1133">Transmembrane helix</keyword>
<evidence type="ECO:0000259" key="6">
    <source>
        <dbReference type="Pfam" id="PF12698"/>
    </source>
</evidence>
<feature type="transmembrane region" description="Helical" evidence="5">
    <location>
        <begin position="263"/>
        <end position="282"/>
    </location>
</feature>
<feature type="transmembrane region" description="Helical" evidence="5">
    <location>
        <begin position="188"/>
        <end position="216"/>
    </location>
</feature>
<dbReference type="eggNOG" id="COG1668">
    <property type="taxonomic scope" value="Bacteria"/>
</dbReference>
<keyword evidence="4 5" id="KW-0472">Membrane</keyword>
<dbReference type="Proteomes" id="UP000006640">
    <property type="component" value="Chromosome"/>
</dbReference>
<dbReference type="RefSeq" id="WP_013131371.1">
    <property type="nucleotide sequence ID" value="NC_014165.1"/>
</dbReference>
<feature type="transmembrane region" description="Helical" evidence="5">
    <location>
        <begin position="228"/>
        <end position="251"/>
    </location>
</feature>
<proteinExistence type="predicted"/>
<evidence type="ECO:0000313" key="7">
    <source>
        <dbReference type="EMBL" id="ADG87838.1"/>
    </source>
</evidence>
<keyword evidence="8" id="KW-1185">Reference proteome</keyword>
<evidence type="ECO:0000313" key="8">
    <source>
        <dbReference type="Proteomes" id="UP000006640"/>
    </source>
</evidence>
<evidence type="ECO:0000256" key="3">
    <source>
        <dbReference type="ARBA" id="ARBA00022989"/>
    </source>
</evidence>
<organism evidence="7 8">
    <name type="scientific">Thermobispora bispora (strain ATCC 19993 / DSM 43833 / CBS 139.67 / JCM 10125 / KCTC 9307 / NBRC 14880 / R51)</name>
    <dbReference type="NCBI Taxonomy" id="469371"/>
    <lineage>
        <taxon>Bacteria</taxon>
        <taxon>Bacillati</taxon>
        <taxon>Actinomycetota</taxon>
        <taxon>Actinomycetes</taxon>
        <taxon>Streptosporangiales</taxon>
        <taxon>Streptosporangiaceae</taxon>
        <taxon>Thermobispora</taxon>
    </lineage>
</organism>
<evidence type="ECO:0000256" key="4">
    <source>
        <dbReference type="ARBA" id="ARBA00023136"/>
    </source>
</evidence>
<dbReference type="OrthoDB" id="3268959at2"/>
<dbReference type="GO" id="GO:0140359">
    <property type="term" value="F:ABC-type transporter activity"/>
    <property type="evidence" value="ECO:0007669"/>
    <property type="project" value="InterPro"/>
</dbReference>
<feature type="transmembrane region" description="Helical" evidence="5">
    <location>
        <begin position="143"/>
        <end position="167"/>
    </location>
</feature>
<dbReference type="EMBL" id="CP001874">
    <property type="protein sequence ID" value="ADG87838.1"/>
    <property type="molecule type" value="Genomic_DNA"/>
</dbReference>
<feature type="transmembrane region" description="Helical" evidence="5">
    <location>
        <begin position="318"/>
        <end position="340"/>
    </location>
</feature>
<comment type="subcellular location">
    <subcellularLocation>
        <location evidence="1">Membrane</location>
        <topology evidence="1">Multi-pass membrane protein</topology>
    </subcellularLocation>
</comment>
<gene>
    <name evidence="7" type="ordered locus">Tbis_1116</name>
</gene>
<evidence type="ECO:0000256" key="1">
    <source>
        <dbReference type="ARBA" id="ARBA00004141"/>
    </source>
</evidence>
<dbReference type="Pfam" id="PF12698">
    <property type="entry name" value="ABC2_membrane_3"/>
    <property type="match status" value="1"/>
</dbReference>
<dbReference type="AlphaFoldDB" id="D6Y819"/>
<reference evidence="7 8" key="1">
    <citation type="submission" date="2010-01" db="EMBL/GenBank/DDBJ databases">
        <title>The complete genome of Thermobispora bispora DSM 43833.</title>
        <authorList>
            <consortium name="US DOE Joint Genome Institute (JGI-PGF)"/>
            <person name="Lucas S."/>
            <person name="Copeland A."/>
            <person name="Lapidus A."/>
            <person name="Glavina del Rio T."/>
            <person name="Dalin E."/>
            <person name="Tice H."/>
            <person name="Bruce D."/>
            <person name="Goodwin L."/>
            <person name="Pitluck S."/>
            <person name="Kyrpides N."/>
            <person name="Mavromatis K."/>
            <person name="Ivanova N."/>
            <person name="Mikhailova N."/>
            <person name="Chertkov O."/>
            <person name="Brettin T."/>
            <person name="Detter J.C."/>
            <person name="Han C."/>
            <person name="Larimer F."/>
            <person name="Land M."/>
            <person name="Hauser L."/>
            <person name="Markowitz V."/>
            <person name="Cheng J.-F."/>
            <person name="Hugenholtz P."/>
            <person name="Woyke T."/>
            <person name="Wu D."/>
            <person name="Jando M."/>
            <person name="Schneider S."/>
            <person name="Klenk H.-P."/>
            <person name="Eisen J.A."/>
        </authorList>
    </citation>
    <scope>NUCLEOTIDE SEQUENCE [LARGE SCALE GENOMIC DNA]</scope>
    <source>
        <strain evidence="8">ATCC 19993 / DSM 43833 / CBS 139.67 / JCM 10125 / KCTC 9307 / NBRC 14880 / R51</strain>
    </source>
</reference>
<keyword evidence="2 5" id="KW-0812">Transmembrane</keyword>
<dbReference type="GO" id="GO:0016020">
    <property type="term" value="C:membrane"/>
    <property type="evidence" value="ECO:0007669"/>
    <property type="project" value="UniProtKB-SubCell"/>
</dbReference>
<dbReference type="KEGG" id="tbi:Tbis_1116"/>
<feature type="transmembrane region" description="Helical" evidence="5">
    <location>
        <begin position="21"/>
        <end position="42"/>
    </location>
</feature>
<evidence type="ECO:0000256" key="5">
    <source>
        <dbReference type="SAM" id="Phobius"/>
    </source>
</evidence>
<dbReference type="InterPro" id="IPR013525">
    <property type="entry name" value="ABC2_TM"/>
</dbReference>
<feature type="domain" description="ABC-2 type transporter transmembrane" evidence="6">
    <location>
        <begin position="65"/>
        <end position="337"/>
    </location>
</feature>
<dbReference type="STRING" id="469371.Tbis_1116"/>